<reference evidence="1 2" key="1">
    <citation type="submission" date="2013-01" db="EMBL/GenBank/DDBJ databases">
        <authorList>
            <person name="Harkins D.M."/>
            <person name="Durkin A.S."/>
            <person name="Brinkac L.M."/>
            <person name="Haft D.H."/>
            <person name="Selengut J.D."/>
            <person name="Sanka R."/>
            <person name="DePew J."/>
            <person name="Purushe J."/>
            <person name="Matthias M.A."/>
            <person name="Vinetz J.M."/>
            <person name="Sutton G.G."/>
            <person name="Nierman W.C."/>
            <person name="Fouts D.E."/>
        </authorList>
    </citation>
    <scope>NUCLEOTIDE SEQUENCE [LARGE SCALE GENOMIC DNA]</scope>
    <source>
        <strain evidence="1 2">ZUN142</strain>
    </source>
</reference>
<protein>
    <submittedName>
        <fullName evidence="1">Uncharacterized protein</fullName>
    </submittedName>
</protein>
<accession>M6UG93</accession>
<dbReference type="RefSeq" id="WP_002155086.1">
    <property type="nucleotide sequence ID" value="NZ_AHOP02000039.1"/>
</dbReference>
<evidence type="ECO:0000313" key="2">
    <source>
        <dbReference type="Proteomes" id="UP000012153"/>
    </source>
</evidence>
<dbReference type="EMBL" id="AHOP02000039">
    <property type="protein sequence ID" value="EMO40104.1"/>
    <property type="molecule type" value="Genomic_DNA"/>
</dbReference>
<gene>
    <name evidence="1" type="ORF">LEP1GSC186_0013</name>
</gene>
<organism evidence="1 2">
    <name type="scientific">Leptospira noguchii serovar Autumnalis str. ZUN142</name>
    <dbReference type="NCBI Taxonomy" id="1085540"/>
    <lineage>
        <taxon>Bacteria</taxon>
        <taxon>Pseudomonadati</taxon>
        <taxon>Spirochaetota</taxon>
        <taxon>Spirochaetia</taxon>
        <taxon>Leptospirales</taxon>
        <taxon>Leptospiraceae</taxon>
        <taxon>Leptospira</taxon>
    </lineage>
</organism>
<evidence type="ECO:0000313" key="1">
    <source>
        <dbReference type="EMBL" id="EMO40104.1"/>
    </source>
</evidence>
<dbReference type="Proteomes" id="UP000012153">
    <property type="component" value="Unassembled WGS sequence"/>
</dbReference>
<comment type="caution">
    <text evidence="1">The sequence shown here is derived from an EMBL/GenBank/DDBJ whole genome shotgun (WGS) entry which is preliminary data.</text>
</comment>
<sequence length="286" mass="33026">MNTIDHEYWAKRILAFLVNRIENFHDGQYTIAYSDLAKSISYPEPIEGSVFASNIGKTLGVMGHLFDNLKIETWDERIPFIQALIVSKTTEIPGEGIKEFEKKYPDLSRDKRLDFIRKEYEKIFEFGNRWNIVLKELKIEPVAFSSVQDVNSMGKYFNPFGSDGSPEHQTLCEYIKNNPQIVYLPRNANVIREYPLKSGDKVDVVFETEEMITAVEIKSIRSDENDLERGLFQCVKYHATLVAEEKVNGKRRKVKCYLVIQGQAPKEIHKTNSILLINLLENISPK</sequence>
<proteinExistence type="predicted"/>
<dbReference type="AlphaFoldDB" id="M6UG93"/>
<name>M6UG93_9LEPT</name>